<dbReference type="SUPFAM" id="SSF50129">
    <property type="entry name" value="GroES-like"/>
    <property type="match status" value="1"/>
</dbReference>
<dbReference type="SMART" id="SM00822">
    <property type="entry name" value="PKS_KR"/>
    <property type="match status" value="1"/>
</dbReference>
<dbReference type="InterPro" id="IPR013154">
    <property type="entry name" value="ADH-like_N"/>
</dbReference>
<dbReference type="InterPro" id="IPR014031">
    <property type="entry name" value="Ketoacyl_synth_C"/>
</dbReference>
<dbReference type="GO" id="GO:0016491">
    <property type="term" value="F:oxidoreductase activity"/>
    <property type="evidence" value="ECO:0007669"/>
    <property type="project" value="UniProtKB-KW"/>
</dbReference>
<evidence type="ECO:0000259" key="8">
    <source>
        <dbReference type="PROSITE" id="PS52004"/>
    </source>
</evidence>
<name>A0AAJ0HAX6_9PEZI</name>
<dbReference type="Pfam" id="PF08240">
    <property type="entry name" value="ADH_N"/>
    <property type="match status" value="1"/>
</dbReference>
<dbReference type="PROSITE" id="PS00606">
    <property type="entry name" value="KS3_1"/>
    <property type="match status" value="1"/>
</dbReference>
<dbReference type="Gene3D" id="3.40.366.10">
    <property type="entry name" value="Malonyl-Coenzyme A Acyl Carrier Protein, domain 2"/>
    <property type="match status" value="1"/>
</dbReference>
<dbReference type="Pfam" id="PF02801">
    <property type="entry name" value="Ketoacyl-synt_C"/>
    <property type="match status" value="1"/>
</dbReference>
<dbReference type="GO" id="GO:0031177">
    <property type="term" value="F:phosphopantetheine binding"/>
    <property type="evidence" value="ECO:0007669"/>
    <property type="project" value="InterPro"/>
</dbReference>
<dbReference type="Pfam" id="PF00109">
    <property type="entry name" value="ketoacyl-synt"/>
    <property type="match status" value="1"/>
</dbReference>
<dbReference type="SMART" id="SM00826">
    <property type="entry name" value="PKS_DH"/>
    <property type="match status" value="1"/>
</dbReference>
<dbReference type="SUPFAM" id="SSF53901">
    <property type="entry name" value="Thiolase-like"/>
    <property type="match status" value="1"/>
</dbReference>
<protein>
    <submittedName>
        <fullName evidence="10">Polyketide synthase</fullName>
    </submittedName>
</protein>
<keyword evidence="1" id="KW-0596">Phosphopantetheine</keyword>
<gene>
    <name evidence="10" type="ORF">B0T25DRAFT_483547</name>
</gene>
<dbReference type="InterPro" id="IPR020807">
    <property type="entry name" value="PKS_DH"/>
</dbReference>
<dbReference type="InterPro" id="IPR036291">
    <property type="entry name" value="NAD(P)-bd_dom_sf"/>
</dbReference>
<dbReference type="SMART" id="SM00829">
    <property type="entry name" value="PKS_ER"/>
    <property type="match status" value="1"/>
</dbReference>
<dbReference type="InterPro" id="IPR050091">
    <property type="entry name" value="PKS_NRPS_Biosynth_Enz"/>
</dbReference>
<keyword evidence="3" id="KW-0808">Transferase</keyword>
<dbReference type="SUPFAM" id="SSF47336">
    <property type="entry name" value="ACP-like"/>
    <property type="match status" value="1"/>
</dbReference>
<dbReference type="Pfam" id="PF13602">
    <property type="entry name" value="ADH_zinc_N_2"/>
    <property type="match status" value="1"/>
</dbReference>
<feature type="active site" description="Proton acceptor; for dehydratase activity" evidence="6">
    <location>
        <position position="944"/>
    </location>
</feature>
<dbReference type="Pfam" id="PF21089">
    <property type="entry name" value="PKS_DH_N"/>
    <property type="match status" value="1"/>
</dbReference>
<dbReference type="InterPro" id="IPR016039">
    <property type="entry name" value="Thiolase-like"/>
</dbReference>
<dbReference type="Pfam" id="PF14765">
    <property type="entry name" value="PS-DH"/>
    <property type="match status" value="1"/>
</dbReference>
<dbReference type="PROSITE" id="PS52004">
    <property type="entry name" value="KS3_2"/>
    <property type="match status" value="1"/>
</dbReference>
<evidence type="ECO:0000256" key="3">
    <source>
        <dbReference type="ARBA" id="ARBA00022679"/>
    </source>
</evidence>
<dbReference type="InterPro" id="IPR014043">
    <property type="entry name" value="Acyl_transferase_dom"/>
</dbReference>
<dbReference type="InterPro" id="IPR020806">
    <property type="entry name" value="PKS_PP-bd"/>
</dbReference>
<dbReference type="Gene3D" id="3.10.129.110">
    <property type="entry name" value="Polyketide synthase dehydratase"/>
    <property type="match status" value="1"/>
</dbReference>
<dbReference type="InterPro" id="IPR049552">
    <property type="entry name" value="PKS_DH_N"/>
</dbReference>
<reference evidence="10" key="2">
    <citation type="submission" date="2023-06" db="EMBL/GenBank/DDBJ databases">
        <authorList>
            <consortium name="Lawrence Berkeley National Laboratory"/>
            <person name="Haridas S."/>
            <person name="Hensen N."/>
            <person name="Bonometti L."/>
            <person name="Westerberg I."/>
            <person name="Brannstrom I.O."/>
            <person name="Guillou S."/>
            <person name="Cros-Aarteil S."/>
            <person name="Calhoun S."/>
            <person name="Kuo A."/>
            <person name="Mondo S."/>
            <person name="Pangilinan J."/>
            <person name="Riley R."/>
            <person name="Labutti K."/>
            <person name="Andreopoulos B."/>
            <person name="Lipzen A."/>
            <person name="Chen C."/>
            <person name="Yanf M."/>
            <person name="Daum C."/>
            <person name="Ng V."/>
            <person name="Clum A."/>
            <person name="Steindorff A."/>
            <person name="Ohm R."/>
            <person name="Martin F."/>
            <person name="Silar P."/>
            <person name="Natvig D."/>
            <person name="Lalanne C."/>
            <person name="Gautier V."/>
            <person name="Ament-Velasquez S.L."/>
            <person name="Kruys A."/>
            <person name="Hutchinson M.I."/>
            <person name="Powell A.J."/>
            <person name="Barry K."/>
            <person name="Miller A.N."/>
            <person name="Grigoriev I.V."/>
            <person name="Debuchy R."/>
            <person name="Gladieux P."/>
            <person name="Thoren M.H."/>
            <person name="Johannesson H."/>
        </authorList>
    </citation>
    <scope>NUCLEOTIDE SEQUENCE</scope>
    <source>
        <strain evidence="10">CBS 955.72</strain>
    </source>
</reference>
<evidence type="ECO:0000256" key="5">
    <source>
        <dbReference type="ARBA" id="ARBA00023268"/>
    </source>
</evidence>
<dbReference type="PROSITE" id="PS52019">
    <property type="entry name" value="PKS_MFAS_DH"/>
    <property type="match status" value="1"/>
</dbReference>
<dbReference type="SMART" id="SM00825">
    <property type="entry name" value="PKS_KS"/>
    <property type="match status" value="1"/>
</dbReference>
<keyword evidence="5" id="KW-0511">Multifunctional enzyme</keyword>
<dbReference type="InterPro" id="IPR049551">
    <property type="entry name" value="PKS_DH_C"/>
</dbReference>
<evidence type="ECO:0000256" key="2">
    <source>
        <dbReference type="ARBA" id="ARBA00022553"/>
    </source>
</evidence>
<feature type="domain" description="Carrier" evidence="7">
    <location>
        <begin position="2131"/>
        <end position="2208"/>
    </location>
</feature>
<dbReference type="CDD" id="cd05195">
    <property type="entry name" value="enoyl_red"/>
    <property type="match status" value="1"/>
</dbReference>
<dbReference type="InterPro" id="IPR036736">
    <property type="entry name" value="ACP-like_sf"/>
</dbReference>
<dbReference type="InterPro" id="IPR013968">
    <property type="entry name" value="PKS_KR"/>
</dbReference>
<dbReference type="InterPro" id="IPR009081">
    <property type="entry name" value="PP-bd_ACP"/>
</dbReference>
<dbReference type="InterPro" id="IPR042104">
    <property type="entry name" value="PKS_dehydratase_sf"/>
</dbReference>
<dbReference type="InterPro" id="IPR049900">
    <property type="entry name" value="PKS_mFAS_DH"/>
</dbReference>
<reference evidence="10" key="1">
    <citation type="journal article" date="2023" name="Mol. Phylogenet. Evol.">
        <title>Genome-scale phylogeny and comparative genomics of the fungal order Sordariales.</title>
        <authorList>
            <person name="Hensen N."/>
            <person name="Bonometti L."/>
            <person name="Westerberg I."/>
            <person name="Brannstrom I.O."/>
            <person name="Guillou S."/>
            <person name="Cros-Aarteil S."/>
            <person name="Calhoun S."/>
            <person name="Haridas S."/>
            <person name="Kuo A."/>
            <person name="Mondo S."/>
            <person name="Pangilinan J."/>
            <person name="Riley R."/>
            <person name="LaButti K."/>
            <person name="Andreopoulos B."/>
            <person name="Lipzen A."/>
            <person name="Chen C."/>
            <person name="Yan M."/>
            <person name="Daum C."/>
            <person name="Ng V."/>
            <person name="Clum A."/>
            <person name="Steindorff A."/>
            <person name="Ohm R.A."/>
            <person name="Martin F."/>
            <person name="Silar P."/>
            <person name="Natvig D.O."/>
            <person name="Lalanne C."/>
            <person name="Gautier V."/>
            <person name="Ament-Velasquez S.L."/>
            <person name="Kruys A."/>
            <person name="Hutchinson M.I."/>
            <person name="Powell A.J."/>
            <person name="Barry K."/>
            <person name="Miller A.N."/>
            <person name="Grigoriev I.V."/>
            <person name="Debuchy R."/>
            <person name="Gladieux P."/>
            <person name="Hiltunen Thoren M."/>
            <person name="Johannesson H."/>
        </authorList>
    </citation>
    <scope>NUCLEOTIDE SEQUENCE</scope>
    <source>
        <strain evidence="10">CBS 955.72</strain>
    </source>
</reference>
<dbReference type="InterPro" id="IPR018201">
    <property type="entry name" value="Ketoacyl_synth_AS"/>
</dbReference>
<proteinExistence type="predicted"/>
<feature type="domain" description="PKS/mFAS DH" evidence="9">
    <location>
        <begin position="912"/>
        <end position="1233"/>
    </location>
</feature>
<dbReference type="SUPFAM" id="SSF55048">
    <property type="entry name" value="Probable ACP-binding domain of malonyl-CoA ACP transacylase"/>
    <property type="match status" value="1"/>
</dbReference>
<dbReference type="InterPro" id="IPR057326">
    <property type="entry name" value="KR_dom"/>
</dbReference>
<evidence type="ECO:0000259" key="7">
    <source>
        <dbReference type="PROSITE" id="PS50075"/>
    </source>
</evidence>
<dbReference type="GO" id="GO:1901336">
    <property type="term" value="P:lactone biosynthetic process"/>
    <property type="evidence" value="ECO:0007669"/>
    <property type="project" value="UniProtKB-ARBA"/>
</dbReference>
<dbReference type="InterPro" id="IPR001227">
    <property type="entry name" value="Ac_transferase_dom_sf"/>
</dbReference>
<dbReference type="Proteomes" id="UP001275084">
    <property type="component" value="Unassembled WGS sequence"/>
</dbReference>
<dbReference type="InterPro" id="IPR006162">
    <property type="entry name" value="Ppantetheine_attach_site"/>
</dbReference>
<dbReference type="PROSITE" id="PS50075">
    <property type="entry name" value="CARRIER"/>
    <property type="match status" value="1"/>
</dbReference>
<dbReference type="GO" id="GO:0004315">
    <property type="term" value="F:3-oxoacyl-[acyl-carrier-protein] synthase activity"/>
    <property type="evidence" value="ECO:0007669"/>
    <property type="project" value="InterPro"/>
</dbReference>
<dbReference type="EMBL" id="JAUIQD010000006">
    <property type="protein sequence ID" value="KAK3345970.1"/>
    <property type="molecule type" value="Genomic_DNA"/>
</dbReference>
<evidence type="ECO:0000256" key="4">
    <source>
        <dbReference type="ARBA" id="ARBA00023002"/>
    </source>
</evidence>
<evidence type="ECO:0000313" key="10">
    <source>
        <dbReference type="EMBL" id="KAK3345970.1"/>
    </source>
</evidence>
<dbReference type="InterPro" id="IPR020843">
    <property type="entry name" value="ER"/>
</dbReference>
<dbReference type="PANTHER" id="PTHR43775:SF13">
    <property type="entry name" value="POLYKETIDE SYNTHASE 1"/>
    <property type="match status" value="1"/>
</dbReference>
<dbReference type="Gene3D" id="3.90.180.10">
    <property type="entry name" value="Medium-chain alcohol dehydrogenases, catalytic domain"/>
    <property type="match status" value="1"/>
</dbReference>
<feature type="domain" description="Ketosynthase family 3 (KS3)" evidence="8">
    <location>
        <begin position="4"/>
        <end position="429"/>
    </location>
</feature>
<dbReference type="InterPro" id="IPR011032">
    <property type="entry name" value="GroES-like_sf"/>
</dbReference>
<dbReference type="Gene3D" id="3.30.70.3290">
    <property type="match status" value="1"/>
</dbReference>
<dbReference type="Gene3D" id="3.40.50.720">
    <property type="entry name" value="NAD(P)-binding Rossmann-like Domain"/>
    <property type="match status" value="1"/>
</dbReference>
<dbReference type="SMART" id="SM00827">
    <property type="entry name" value="PKS_AT"/>
    <property type="match status" value="1"/>
</dbReference>
<keyword evidence="4" id="KW-0560">Oxidoreductase</keyword>
<evidence type="ECO:0000259" key="9">
    <source>
        <dbReference type="PROSITE" id="PS52019"/>
    </source>
</evidence>
<dbReference type="InterPro" id="IPR016035">
    <property type="entry name" value="Acyl_Trfase/lysoPLipase"/>
</dbReference>
<organism evidence="10 11">
    <name type="scientific">Lasiosphaeria hispida</name>
    <dbReference type="NCBI Taxonomy" id="260671"/>
    <lineage>
        <taxon>Eukaryota</taxon>
        <taxon>Fungi</taxon>
        <taxon>Dikarya</taxon>
        <taxon>Ascomycota</taxon>
        <taxon>Pezizomycotina</taxon>
        <taxon>Sordariomycetes</taxon>
        <taxon>Sordariomycetidae</taxon>
        <taxon>Sordariales</taxon>
        <taxon>Lasiosphaeriaceae</taxon>
        <taxon>Lasiosphaeria</taxon>
    </lineage>
</organism>
<keyword evidence="11" id="KW-1185">Reference proteome</keyword>
<dbReference type="SUPFAM" id="SSF52151">
    <property type="entry name" value="FabD/lysophospholipase-like"/>
    <property type="match status" value="1"/>
</dbReference>
<dbReference type="InterPro" id="IPR016036">
    <property type="entry name" value="Malonyl_transacylase_ACP-bd"/>
</dbReference>
<dbReference type="Gene3D" id="3.40.47.10">
    <property type="match status" value="1"/>
</dbReference>
<dbReference type="InterPro" id="IPR014030">
    <property type="entry name" value="Ketoacyl_synth_N"/>
</dbReference>
<dbReference type="SUPFAM" id="SSF51735">
    <property type="entry name" value="NAD(P)-binding Rossmann-fold domains"/>
    <property type="match status" value="2"/>
</dbReference>
<dbReference type="PANTHER" id="PTHR43775">
    <property type="entry name" value="FATTY ACID SYNTHASE"/>
    <property type="match status" value="1"/>
</dbReference>
<dbReference type="Pfam" id="PF08659">
    <property type="entry name" value="KR"/>
    <property type="match status" value="1"/>
</dbReference>
<dbReference type="GO" id="GO:0004312">
    <property type="term" value="F:fatty acid synthase activity"/>
    <property type="evidence" value="ECO:0007669"/>
    <property type="project" value="TreeGrafter"/>
</dbReference>
<comment type="caution">
    <text evidence="10">The sequence shown here is derived from an EMBL/GenBank/DDBJ whole genome shotgun (WGS) entry which is preliminary data.</text>
</comment>
<evidence type="ECO:0000256" key="1">
    <source>
        <dbReference type="ARBA" id="ARBA00022450"/>
    </source>
</evidence>
<dbReference type="FunFam" id="3.40.50.720:FF:000209">
    <property type="entry name" value="Polyketide synthase Pks12"/>
    <property type="match status" value="1"/>
</dbReference>
<feature type="region of interest" description="C-terminal hotdog fold" evidence="6">
    <location>
        <begin position="1073"/>
        <end position="1233"/>
    </location>
</feature>
<dbReference type="Pfam" id="PF00698">
    <property type="entry name" value="Acyl_transf_1"/>
    <property type="match status" value="1"/>
</dbReference>
<accession>A0AAJ0HAX6</accession>
<dbReference type="PROSITE" id="PS00012">
    <property type="entry name" value="PHOSPHOPANTETHEINE"/>
    <property type="match status" value="1"/>
</dbReference>
<dbReference type="CDD" id="cd00833">
    <property type="entry name" value="PKS"/>
    <property type="match status" value="1"/>
</dbReference>
<feature type="active site" description="Proton donor; for dehydratase activity" evidence="6">
    <location>
        <position position="1141"/>
    </location>
</feature>
<dbReference type="GO" id="GO:0006633">
    <property type="term" value="P:fatty acid biosynthetic process"/>
    <property type="evidence" value="ECO:0007669"/>
    <property type="project" value="InterPro"/>
</dbReference>
<sequence>MASPAPIAIVGMSCRLPGDVSSPEDLWTLITRGRDGWCPIPADKYSAEAYYHPNPQKRGCFNQKGGYFMKRDLSRFDAPFFQITKQEAIAMDPQQRQLLECTYEALENAGIPKDSVAGRSMGVFVGGASSDFRKGAQRDLNQCPMFDATGNHMSIQAGRISYYFDLRGPSFVADTACSSGLYALHSAVQSLRSGESESAIVAGCALNMSPDDIVSMSMLGLYNEHGKTFAFDHRAKSGYARGEGIGCLVLKPLDQAIRDNDKIRSVIVNTGTGQDGKTVGMTTPSEDAQAHLMRQVYARANISPEQTGFVEAHGTGTKVGDPIEARAIHRVFGAGRTKEAPLYMGSVKTNIGHLENASGIISVIKASMMLEKGLILPNLNFEKPNDAIPLDEWNIKVPTRVLPWPISKRFISINNFGFGGSNAHVVLESGPLPAISEPEPDAQVPRLFVVSGNDEGAAKRMVANLTVYVEQHPEVYQKTTTRDLVYTLGERRTHLPWRIAITATSSVEIAAIANGPMGIPRRTGTAPKLAFVYTGQGAQWPQMGLELMQTHPVFATTMRAAAKSLQRLGASFDLLGELQKSKRESDVGLAHISQPICTAVQLGLTALLSSWGVNPSMAIGHSSGEIVAAYAAGAVSLEDAIAVAYHRGQVAANIKTKYPKLRGAMIAVGAGPAAVKQIIRELGLNNITVACENSPDSVTASGDESAVDSLARELESRSVFNRKLRVDVAYHSSHMELVADAYTAAIRSVTSKQKKKGVNFYSSLLGKRDDGRAFDASYWVQNLTKPVLFSTAFQELYTESKPDIVIEIGPHSALEGPIKQILKGISQQAASEVKYLPCLVRNQHATETMLKLAGSLFTHGQPVDFGAINQSDNGAQKPSLISNFDPYSWSDHKYWNESRTAKQHRLKPFARHDLLGTLEDSYSEAEPTWRNILSLDDVPWLKHHRMQSLMTFPLAGYLCMITEAACQRAKLRGQSANDIAGYRFRVVEVTKALIMDDGQDYEMVSSLRPYAEGTKTYSNDWDEFRVSSWTSARGWLEHCRGLISVRKPSTNPIHGAMEHRDARVRRQATRTDSHHVPLETFYAELEKLGAGYSSVFQMQPDARLEVIGNRYSTGTVTVPDTASMMPSNYETPSILPTAFTDLFFQLTFPTMGAGRGEMPTLYMPSAIKELDINGAMPNQQGEKLQVVVQGLLPDSSAIVPNEFLVDAWSSDRVDPVVSIRGFKMTRLNSDAAESEEPRPLCYKLQWHTLAETKTQDEVSKSRNTPSIDGMNGFTHTNGALVNGHNGVGGHHATSRESSIAGAPIVLVTGRQRSDPLISELIRLIGLESGINPRVSPLATLVPSSSTRYICLAELDEPLLLNMKADTFKRVQNLLLACRSTLWVTAGAYRFPERPENNMAQGLLRNIRSELSKVAASLDLDPSSKLSPPGHAHLILDALVATLAGPRDGSDADCEFAEEDGQLIVPRAVAHDEMNLMLFRETESSPPYLQDFAQPGRRLKVAVGMYGALDSLYWTDEDEVALPKDEIEIKVAATGMNFKDVVIAMGQVASPYLGIECSGTVARVGANVTSLKVGDRVCAMSMGAFGTYARCRATSAALIPTGMSFQVAASVPVVYSTAYYGLIELARMEAGETVLIHAASGGVGQAAIQLAQMVGAEIYATVGSVEKKQLLIHKYSIPEDRIFYSRSTEFGPAVRAATGGRGVDVVINSLAGDLLRETWECLASFGRFIEIGKRDIVSNTRLEMAKFEYNCTFSSVDLTLVATERPKMMHKVLTAVMGLLSMKTIQPIGPISVVGISEVESALRKLQSGKTTGKVIVRHVGVNQQVKATHPKMPTTILTGDWTYVIVGGTGGLGRSITKRMVRRGARHIVLLSRKNTITPETKQLIRECRRQGASVYVHQCDVVDYAQVSSLVAELASMFKLPPIRGVIHAAMVLRDIMFEKMTFKDFDLVVQSKVRGAWNFHNALAGQPLDFFVLMSSISGIIGNIGQAAYSAANTYLDALAGHRRRHGLPAVSLNLSLIRDGGHLMDNIEHMGGVVENFPCLTMTEGEALALVDAAIEGKVNDLCGDHCIIGLKFTKPSALPQCALDARFCSLRAAALANTGDEGDSSDGAVLSLSQQFQRASSAEEAHSIVTAGLRDKLAAILMLPPEVIALQQATATITALGLDSLTAIELRNWIGKELQAHMQVLELLTSGLVADLAGLILRKTRLEGAWVEAK</sequence>
<keyword evidence="2" id="KW-0597">Phosphoprotein</keyword>
<evidence type="ECO:0000256" key="6">
    <source>
        <dbReference type="PROSITE-ProRule" id="PRU01363"/>
    </source>
</evidence>
<dbReference type="SMART" id="SM00823">
    <property type="entry name" value="PKS_PP"/>
    <property type="match status" value="1"/>
</dbReference>
<dbReference type="InterPro" id="IPR032821">
    <property type="entry name" value="PKS_assoc"/>
</dbReference>
<dbReference type="Pfam" id="PF16197">
    <property type="entry name" value="KAsynt_C_assoc"/>
    <property type="match status" value="1"/>
</dbReference>
<feature type="region of interest" description="N-terminal hotdog fold" evidence="6">
    <location>
        <begin position="912"/>
        <end position="1050"/>
    </location>
</feature>
<dbReference type="InterPro" id="IPR020841">
    <property type="entry name" value="PKS_Beta-ketoAc_synthase_dom"/>
</dbReference>
<dbReference type="Pfam" id="PF00550">
    <property type="entry name" value="PP-binding"/>
    <property type="match status" value="1"/>
</dbReference>
<dbReference type="Gene3D" id="1.10.1200.10">
    <property type="entry name" value="ACP-like"/>
    <property type="match status" value="1"/>
</dbReference>
<dbReference type="GO" id="GO:0044550">
    <property type="term" value="P:secondary metabolite biosynthetic process"/>
    <property type="evidence" value="ECO:0007669"/>
    <property type="project" value="UniProtKB-ARBA"/>
</dbReference>
<evidence type="ECO:0000313" key="11">
    <source>
        <dbReference type="Proteomes" id="UP001275084"/>
    </source>
</evidence>